<evidence type="ECO:0000313" key="8">
    <source>
        <dbReference type="EMBL" id="MCY1719401.1"/>
    </source>
</evidence>
<keyword evidence="9" id="KW-1185">Reference proteome</keyword>
<dbReference type="PROSITE" id="PS51257">
    <property type="entry name" value="PROKAR_LIPOPROTEIN"/>
    <property type="match status" value="1"/>
</dbReference>
<dbReference type="Proteomes" id="UP001145087">
    <property type="component" value="Unassembled WGS sequence"/>
</dbReference>
<gene>
    <name evidence="8" type="ORF">OU798_03560</name>
</gene>
<keyword evidence="4" id="KW-0472">Membrane</keyword>
<keyword evidence="3" id="KW-0732">Signal</keyword>
<evidence type="ECO:0000313" key="9">
    <source>
        <dbReference type="Proteomes" id="UP001145087"/>
    </source>
</evidence>
<dbReference type="Pfam" id="PF14322">
    <property type="entry name" value="SusD-like_3"/>
    <property type="match status" value="1"/>
</dbReference>
<reference evidence="8" key="1">
    <citation type="submission" date="2022-11" db="EMBL/GenBank/DDBJ databases">
        <title>Marilongibacter aestuarii gen. nov., sp. nov., isolated from tidal flat sediment.</title>
        <authorList>
            <person name="Jiayan W."/>
        </authorList>
    </citation>
    <scope>NUCLEOTIDE SEQUENCE</scope>
    <source>
        <strain evidence="8">Z1-6</strain>
    </source>
</reference>
<dbReference type="InterPro" id="IPR011990">
    <property type="entry name" value="TPR-like_helical_dom_sf"/>
</dbReference>
<evidence type="ECO:0000256" key="2">
    <source>
        <dbReference type="ARBA" id="ARBA00006275"/>
    </source>
</evidence>
<dbReference type="InterPro" id="IPR012944">
    <property type="entry name" value="SusD_RagB_dom"/>
</dbReference>
<evidence type="ECO:0000256" key="1">
    <source>
        <dbReference type="ARBA" id="ARBA00004442"/>
    </source>
</evidence>
<evidence type="ECO:0000256" key="3">
    <source>
        <dbReference type="ARBA" id="ARBA00022729"/>
    </source>
</evidence>
<evidence type="ECO:0000256" key="5">
    <source>
        <dbReference type="ARBA" id="ARBA00023237"/>
    </source>
</evidence>
<evidence type="ECO:0000259" key="6">
    <source>
        <dbReference type="Pfam" id="PF07980"/>
    </source>
</evidence>
<dbReference type="GO" id="GO:0009279">
    <property type="term" value="C:cell outer membrane"/>
    <property type="evidence" value="ECO:0007669"/>
    <property type="project" value="UniProtKB-SubCell"/>
</dbReference>
<dbReference type="InterPro" id="IPR033985">
    <property type="entry name" value="SusD-like_N"/>
</dbReference>
<name>A0A9X3J5G0_9BACT</name>
<accession>A0A9X3J5G0</accession>
<dbReference type="Pfam" id="PF07980">
    <property type="entry name" value="SusD_RagB"/>
    <property type="match status" value="1"/>
</dbReference>
<dbReference type="EMBL" id="JAPOHD010000007">
    <property type="protein sequence ID" value="MCY1719401.1"/>
    <property type="molecule type" value="Genomic_DNA"/>
</dbReference>
<dbReference type="AlphaFoldDB" id="A0A9X3J5G0"/>
<comment type="similarity">
    <text evidence="2">Belongs to the SusD family.</text>
</comment>
<dbReference type="Gene3D" id="1.25.40.390">
    <property type="match status" value="1"/>
</dbReference>
<dbReference type="SUPFAM" id="SSF48452">
    <property type="entry name" value="TPR-like"/>
    <property type="match status" value="1"/>
</dbReference>
<proteinExistence type="inferred from homology"/>
<organism evidence="8 9">
    <name type="scientific">Draconibacterium aestuarii</name>
    <dbReference type="NCBI Taxonomy" id="2998507"/>
    <lineage>
        <taxon>Bacteria</taxon>
        <taxon>Pseudomonadati</taxon>
        <taxon>Bacteroidota</taxon>
        <taxon>Bacteroidia</taxon>
        <taxon>Marinilabiliales</taxon>
        <taxon>Prolixibacteraceae</taxon>
        <taxon>Draconibacterium</taxon>
    </lineage>
</organism>
<comment type="caution">
    <text evidence="8">The sequence shown here is derived from an EMBL/GenBank/DDBJ whole genome shotgun (WGS) entry which is preliminary data.</text>
</comment>
<keyword evidence="5" id="KW-0998">Cell outer membrane</keyword>
<dbReference type="RefSeq" id="WP_343331738.1">
    <property type="nucleotide sequence ID" value="NZ_JAPOHD010000007.1"/>
</dbReference>
<protein>
    <submittedName>
        <fullName evidence="8">RagB/SusD family nutrient uptake outer membrane protein</fullName>
    </submittedName>
</protein>
<comment type="subcellular location">
    <subcellularLocation>
        <location evidence="1">Cell outer membrane</location>
    </subcellularLocation>
</comment>
<sequence length="571" mass="64744">MKILKNIIFLVSAIIAVTSCNEEEFLNEVRLDGLDENNAYVTYDNFQSGLVKNYDLVRYYFYTQSGYPEYSYDHQYGTDLVHSGQHSAGTRVGDYAVYLNPTSGPVNWHWKTSYRIIANSNTILTRSKEADLTDEQKTEIEAYARFFRGIGYRTLSYLYGGVPLVLDEVTEPKTDFVRASRTDVYEAMIEDFSFAANNMPQKSEVKPGEVSQEVANFFLAEAYVANGQFSEAVQAATKTINSSNVGLMYERFGTRMSESGDVYWDLFRRGNQNLSENKEGLWVIQFELDQPAGGLNSTSQSGPLWERHHPPLFRDAKRMDNASVKAGFQWPTSDYTGGRGIGWMIPTYHFTNIIWQSDFDNDMRNSEYNFPRKFLFNNPNGADDLQGVIFDSETNPECVNSLATTGQWPRNLYPYQTKSTTPGNHPDALYSNKETGLLLGAAGATYRDHYMLRLPEVYLIRAEAYLGMGQPDKAAADLNVIRRRANASDVSVGDVDIDYILDERMRELGIEEKRRLTLARLGLVYDRTKKYNPYNADDIESYNNLFPIPYGEIEKNPGAELAQNPGYAAGE</sequence>
<evidence type="ECO:0000256" key="4">
    <source>
        <dbReference type="ARBA" id="ARBA00023136"/>
    </source>
</evidence>
<evidence type="ECO:0000259" key="7">
    <source>
        <dbReference type="Pfam" id="PF14322"/>
    </source>
</evidence>
<feature type="domain" description="RagB/SusD" evidence="6">
    <location>
        <begin position="448"/>
        <end position="567"/>
    </location>
</feature>
<feature type="domain" description="SusD-like N-terminal" evidence="7">
    <location>
        <begin position="99"/>
        <end position="206"/>
    </location>
</feature>